<dbReference type="InterPro" id="IPR008928">
    <property type="entry name" value="6-hairpin_glycosidase_sf"/>
</dbReference>
<evidence type="ECO:0000256" key="1">
    <source>
        <dbReference type="ARBA" id="ARBA00022801"/>
    </source>
</evidence>
<dbReference type="InterPro" id="IPR010905">
    <property type="entry name" value="Glyco_hydro_88"/>
</dbReference>
<keyword evidence="4" id="KW-1185">Reference proteome</keyword>
<feature type="chain" id="PRO_5045161883" evidence="2">
    <location>
        <begin position="24"/>
        <end position="455"/>
    </location>
</feature>
<proteinExistence type="predicted"/>
<keyword evidence="1" id="KW-0378">Hydrolase</keyword>
<feature type="signal peptide" evidence="2">
    <location>
        <begin position="1"/>
        <end position="23"/>
    </location>
</feature>
<evidence type="ECO:0000313" key="4">
    <source>
        <dbReference type="Proteomes" id="UP001498398"/>
    </source>
</evidence>
<protein>
    <submittedName>
        <fullName evidence="3">Uncharacterized protein</fullName>
    </submittedName>
</protein>
<accession>A0ABR1JHK0</accession>
<evidence type="ECO:0000256" key="2">
    <source>
        <dbReference type="SAM" id="SignalP"/>
    </source>
</evidence>
<sequence>MRVLAPSLRHALVVPLLFQTALSQNLNQDWVSQYDDAFPFDPGFDIKSVASLAVSLPSHSWEFGTASEALLELYTPSFSVFGDDPFPSVHQEVSTNNVPSLAYADSKITLGTGANVLSDGDGATGDPASLGVSAVLLGRTDRTYSDAAKSTMEYLINSAPRYANGAISQRAAVAELWADFMYMAPPFLAYYAVSTSNFSLLLETVRQCGLYREVLQLGSSIPPASTASDRLPAIYGLWRHIVGPQLPDPGLWSTGNAWSAAGMTRVLATVMKAPRSLFRTNSDTTLSVDSSDKSQTNIRTTAIDLLTTYIKEILDGVIDAPLDNGLLRNYLNDTSGSGHGFGEISGSTMLANVVYRMVILRPDVFLTQSAAVVNTTTNGHPRSKYLEWAEGIRHTIGSGDHVSKNGTVAPAVNPLDWGSTVPYTAGSPEGQNFAVLMYAAWRDCVLEGVCRGDSN</sequence>
<keyword evidence="2" id="KW-0732">Signal</keyword>
<organism evidence="3 4">
    <name type="scientific">Marasmiellus scandens</name>
    <dbReference type="NCBI Taxonomy" id="2682957"/>
    <lineage>
        <taxon>Eukaryota</taxon>
        <taxon>Fungi</taxon>
        <taxon>Dikarya</taxon>
        <taxon>Basidiomycota</taxon>
        <taxon>Agaricomycotina</taxon>
        <taxon>Agaricomycetes</taxon>
        <taxon>Agaricomycetidae</taxon>
        <taxon>Agaricales</taxon>
        <taxon>Marasmiineae</taxon>
        <taxon>Omphalotaceae</taxon>
        <taxon>Marasmiellus</taxon>
    </lineage>
</organism>
<dbReference type="Proteomes" id="UP001498398">
    <property type="component" value="Unassembled WGS sequence"/>
</dbReference>
<name>A0ABR1JHK0_9AGAR</name>
<dbReference type="EMBL" id="JBANRG010000019">
    <property type="protein sequence ID" value="KAK7457853.1"/>
    <property type="molecule type" value="Genomic_DNA"/>
</dbReference>
<evidence type="ECO:0000313" key="3">
    <source>
        <dbReference type="EMBL" id="KAK7457853.1"/>
    </source>
</evidence>
<dbReference type="InterPro" id="IPR012341">
    <property type="entry name" value="6hp_glycosidase-like_sf"/>
</dbReference>
<dbReference type="PANTHER" id="PTHR41814">
    <property type="entry name" value="EXPRESSED PROTEIN"/>
    <property type="match status" value="1"/>
</dbReference>
<dbReference type="SUPFAM" id="SSF48208">
    <property type="entry name" value="Six-hairpin glycosidases"/>
    <property type="match status" value="1"/>
</dbReference>
<comment type="caution">
    <text evidence="3">The sequence shown here is derived from an EMBL/GenBank/DDBJ whole genome shotgun (WGS) entry which is preliminary data.</text>
</comment>
<dbReference type="Pfam" id="PF07470">
    <property type="entry name" value="Glyco_hydro_88"/>
    <property type="match status" value="1"/>
</dbReference>
<reference evidence="3 4" key="1">
    <citation type="submission" date="2024-01" db="EMBL/GenBank/DDBJ databases">
        <title>A draft genome for the cacao thread blight pathogen Marasmiellus scandens.</title>
        <authorList>
            <person name="Baruah I.K."/>
            <person name="Leung J."/>
            <person name="Bukari Y."/>
            <person name="Amoako-Attah I."/>
            <person name="Meinhardt L.W."/>
            <person name="Bailey B.A."/>
            <person name="Cohen S.P."/>
        </authorList>
    </citation>
    <scope>NUCLEOTIDE SEQUENCE [LARGE SCALE GENOMIC DNA]</scope>
    <source>
        <strain evidence="3 4">GH-19</strain>
    </source>
</reference>
<gene>
    <name evidence="3" type="ORF">VKT23_010198</name>
</gene>
<dbReference type="Gene3D" id="1.50.10.10">
    <property type="match status" value="1"/>
</dbReference>
<dbReference type="PANTHER" id="PTHR41814:SF1">
    <property type="entry name" value="CELLULASE"/>
    <property type="match status" value="1"/>
</dbReference>